<evidence type="ECO:0000259" key="6">
    <source>
        <dbReference type="PROSITE" id="PS50865"/>
    </source>
</evidence>
<dbReference type="OrthoDB" id="265717at2759"/>
<organism evidence="7 8">
    <name type="scientific">Pieris macdunnoughi</name>
    <dbReference type="NCBI Taxonomy" id="345717"/>
    <lineage>
        <taxon>Eukaryota</taxon>
        <taxon>Metazoa</taxon>
        <taxon>Ecdysozoa</taxon>
        <taxon>Arthropoda</taxon>
        <taxon>Hexapoda</taxon>
        <taxon>Insecta</taxon>
        <taxon>Pterygota</taxon>
        <taxon>Neoptera</taxon>
        <taxon>Endopterygota</taxon>
        <taxon>Lepidoptera</taxon>
        <taxon>Glossata</taxon>
        <taxon>Ditrysia</taxon>
        <taxon>Papilionoidea</taxon>
        <taxon>Pieridae</taxon>
        <taxon>Pierinae</taxon>
        <taxon>Pieris</taxon>
    </lineage>
</organism>
<dbReference type="Gene3D" id="2.170.270.10">
    <property type="entry name" value="SET domain"/>
    <property type="match status" value="1"/>
</dbReference>
<feature type="domain" description="SET" evidence="5">
    <location>
        <begin position="50"/>
        <end position="292"/>
    </location>
</feature>
<dbReference type="SUPFAM" id="SSF82199">
    <property type="entry name" value="SET domain"/>
    <property type="match status" value="1"/>
</dbReference>
<dbReference type="Gene3D" id="1.10.220.160">
    <property type="match status" value="1"/>
</dbReference>
<dbReference type="GO" id="GO:0008170">
    <property type="term" value="F:N-methyltransferase activity"/>
    <property type="evidence" value="ECO:0007669"/>
    <property type="project" value="UniProtKB-ARBA"/>
</dbReference>
<dbReference type="CDD" id="cd20071">
    <property type="entry name" value="SET_SMYD"/>
    <property type="match status" value="1"/>
</dbReference>
<dbReference type="Pfam" id="PF01753">
    <property type="entry name" value="zf-MYND"/>
    <property type="match status" value="1"/>
</dbReference>
<protein>
    <submittedName>
        <fullName evidence="7">Uncharacterized protein</fullName>
    </submittedName>
</protein>
<dbReference type="PANTHER" id="PTHR46455">
    <property type="entry name" value="SET AND MYND DOMAIN CONTAINING, ARTHROPOD-SPECIFIC, MEMBER 4, ISOFORM A"/>
    <property type="match status" value="1"/>
</dbReference>
<evidence type="ECO:0000256" key="3">
    <source>
        <dbReference type="ARBA" id="ARBA00022833"/>
    </source>
</evidence>
<dbReference type="GO" id="GO:0008270">
    <property type="term" value="F:zinc ion binding"/>
    <property type="evidence" value="ECO:0007669"/>
    <property type="project" value="UniProtKB-KW"/>
</dbReference>
<accession>A0A821TUY5</accession>
<sequence length="541" mass="61762">MDNKKRKLPACEVCQQPANQTCGGCKSVFYCSRNHQKTAWKEHKFQCRPFEIQFSNTADRYLVATRDIKQGEIILREKAAVSGPRTACTAHCLSCNKKLEPMNEDKTLDYYKCSECNWPMCGLKCEKSSVHKEECKLMSSNNYKSNITYKNPEKAEAAYCVIAPLRMLLLKTSNPEQYNSLMSLESHVEKRINTQLYSILKTNLVTFIVQVLKLPFDEDTILKVASILDTNSFDVRSPDGVSRFRAIYNTAAMINHNCTPNTRHIYLGDDYTLALIATVPIAKGETLTAAYTQVLLSTLDRRKHLYTTKYFHCDCERCKDETEFDTYLGSIYCSLCARATVENKPMMLSTDPLNETALWKCGSCGHCVESRQMFWGNNALKQDLNKMNKKRPEDYETFIKTYSHTLHPKNHLVVQAKLALMQIYGSQEVYSLSELSDELLERKVEICHDLLEIADKLEPGWSKFRGSVLLELQGAMVMQTKRDFEADKITKSGAQEQLMESMVLLQEAVNILKVEPHMKEALEEKVQELSTLMETTSIEGS</sequence>
<keyword evidence="3" id="KW-0862">Zinc</keyword>
<evidence type="ECO:0000313" key="8">
    <source>
        <dbReference type="Proteomes" id="UP000663880"/>
    </source>
</evidence>
<dbReference type="GO" id="GO:0008276">
    <property type="term" value="F:protein methyltransferase activity"/>
    <property type="evidence" value="ECO:0007669"/>
    <property type="project" value="UniProtKB-ARBA"/>
</dbReference>
<dbReference type="EMBL" id="CAJOBZ010000026">
    <property type="protein sequence ID" value="CAF4878971.1"/>
    <property type="molecule type" value="Genomic_DNA"/>
</dbReference>
<dbReference type="SMART" id="SM00317">
    <property type="entry name" value="SET"/>
    <property type="match status" value="1"/>
</dbReference>
<evidence type="ECO:0000256" key="1">
    <source>
        <dbReference type="ARBA" id="ARBA00022723"/>
    </source>
</evidence>
<dbReference type="Gene3D" id="6.10.140.2220">
    <property type="match status" value="2"/>
</dbReference>
<dbReference type="GO" id="GO:0008757">
    <property type="term" value="F:S-adenosylmethionine-dependent methyltransferase activity"/>
    <property type="evidence" value="ECO:0007669"/>
    <property type="project" value="UniProtKB-ARBA"/>
</dbReference>
<name>A0A821TUY5_9NEOP</name>
<feature type="domain" description="MYND-type" evidence="6">
    <location>
        <begin position="11"/>
        <end position="47"/>
    </location>
</feature>
<dbReference type="Proteomes" id="UP000663880">
    <property type="component" value="Unassembled WGS sequence"/>
</dbReference>
<keyword evidence="1" id="KW-0479">Metal-binding</keyword>
<dbReference type="InterPro" id="IPR053010">
    <property type="entry name" value="SET_SmydA-8"/>
</dbReference>
<gene>
    <name evidence="7" type="ORF">PMACD_LOCUS9439</name>
</gene>
<dbReference type="InterPro" id="IPR046341">
    <property type="entry name" value="SET_dom_sf"/>
</dbReference>
<dbReference type="PROSITE" id="PS01360">
    <property type="entry name" value="ZF_MYND_1"/>
    <property type="match status" value="1"/>
</dbReference>
<dbReference type="PROSITE" id="PS50865">
    <property type="entry name" value="ZF_MYND_2"/>
    <property type="match status" value="1"/>
</dbReference>
<comment type="caution">
    <text evidence="7">The sequence shown here is derived from an EMBL/GenBank/DDBJ whole genome shotgun (WGS) entry which is preliminary data.</text>
</comment>
<evidence type="ECO:0000256" key="2">
    <source>
        <dbReference type="ARBA" id="ARBA00022771"/>
    </source>
</evidence>
<evidence type="ECO:0000313" key="7">
    <source>
        <dbReference type="EMBL" id="CAF4878971.1"/>
    </source>
</evidence>
<dbReference type="InterPro" id="IPR002893">
    <property type="entry name" value="Znf_MYND"/>
</dbReference>
<keyword evidence="2 4" id="KW-0863">Zinc-finger</keyword>
<evidence type="ECO:0000259" key="5">
    <source>
        <dbReference type="PROSITE" id="PS50280"/>
    </source>
</evidence>
<dbReference type="InterPro" id="IPR001214">
    <property type="entry name" value="SET_dom"/>
</dbReference>
<dbReference type="Pfam" id="PF00856">
    <property type="entry name" value="SET"/>
    <property type="match status" value="1"/>
</dbReference>
<keyword evidence="8" id="KW-1185">Reference proteome</keyword>
<evidence type="ECO:0000256" key="4">
    <source>
        <dbReference type="PROSITE-ProRule" id="PRU00134"/>
    </source>
</evidence>
<dbReference type="AlphaFoldDB" id="A0A821TUY5"/>
<proteinExistence type="predicted"/>
<reference evidence="7" key="1">
    <citation type="submission" date="2021-02" db="EMBL/GenBank/DDBJ databases">
        <authorList>
            <person name="Steward A R."/>
        </authorList>
    </citation>
    <scope>NUCLEOTIDE SEQUENCE</scope>
</reference>
<dbReference type="PROSITE" id="PS50280">
    <property type="entry name" value="SET"/>
    <property type="match status" value="1"/>
</dbReference>
<dbReference type="PANTHER" id="PTHR46455:SF1">
    <property type="entry name" value="SET AND MYND DOMAIN CONTAINING, ARTHROPOD-SPECIFIC, MEMBER 2"/>
    <property type="match status" value="1"/>
</dbReference>